<proteinExistence type="predicted"/>
<evidence type="ECO:0000256" key="1">
    <source>
        <dbReference type="SAM" id="SignalP"/>
    </source>
</evidence>
<protein>
    <submittedName>
        <fullName evidence="4">DUF1254 domain-containing protein</fullName>
    </submittedName>
</protein>
<name>A0ABS2IB51_9GAMM</name>
<dbReference type="Gene3D" id="2.60.40.1610">
    <property type="entry name" value="Domain of unknown function DUF1254"/>
    <property type="match status" value="1"/>
</dbReference>
<dbReference type="Gene3D" id="2.60.120.600">
    <property type="entry name" value="Domain of unknown function DUF1214, C-terminal domain"/>
    <property type="match status" value="1"/>
</dbReference>
<feature type="chain" id="PRO_5046666132" evidence="1">
    <location>
        <begin position="31"/>
        <end position="485"/>
    </location>
</feature>
<dbReference type="PANTHER" id="PTHR36509:SF2">
    <property type="entry name" value="BLL3101 PROTEIN"/>
    <property type="match status" value="1"/>
</dbReference>
<dbReference type="SUPFAM" id="SSF160935">
    <property type="entry name" value="VPA0735-like"/>
    <property type="match status" value="1"/>
</dbReference>
<dbReference type="PANTHER" id="PTHR36509">
    <property type="entry name" value="BLL3101 PROTEIN"/>
    <property type="match status" value="1"/>
</dbReference>
<dbReference type="InterPro" id="IPR010621">
    <property type="entry name" value="DUF1214"/>
</dbReference>
<evidence type="ECO:0000313" key="4">
    <source>
        <dbReference type="EMBL" id="MBM7060267.1"/>
    </source>
</evidence>
<evidence type="ECO:0000259" key="3">
    <source>
        <dbReference type="Pfam" id="PF06863"/>
    </source>
</evidence>
<dbReference type="InterPro" id="IPR037050">
    <property type="entry name" value="DUF1254_sf"/>
</dbReference>
<dbReference type="InterPro" id="IPR010679">
    <property type="entry name" value="DUF1254"/>
</dbReference>
<reference evidence="4 5" key="1">
    <citation type="submission" date="2021-02" db="EMBL/GenBank/DDBJ databases">
        <authorList>
            <person name="Lee D.-H."/>
        </authorList>
    </citation>
    <scope>NUCLEOTIDE SEQUENCE [LARGE SCALE GENOMIC DNA]</scope>
    <source>
        <strain evidence="4 5">UL073</strain>
    </source>
</reference>
<feature type="signal peptide" evidence="1">
    <location>
        <begin position="1"/>
        <end position="30"/>
    </location>
</feature>
<dbReference type="EMBL" id="JAFEUP010000002">
    <property type="protein sequence ID" value="MBM7060267.1"/>
    <property type="molecule type" value="Genomic_DNA"/>
</dbReference>
<keyword evidence="5" id="KW-1185">Reference proteome</keyword>
<feature type="domain" description="DUF1214" evidence="2">
    <location>
        <begin position="362"/>
        <end position="467"/>
    </location>
</feature>
<comment type="caution">
    <text evidence="4">The sequence shown here is derived from an EMBL/GenBank/DDBJ whole genome shotgun (WGS) entry which is preliminary data.</text>
</comment>
<dbReference type="Pfam" id="PF06863">
    <property type="entry name" value="DUF1254"/>
    <property type="match status" value="1"/>
</dbReference>
<dbReference type="Proteomes" id="UP000717995">
    <property type="component" value="Unassembled WGS sequence"/>
</dbReference>
<sequence length="485" mass="52962">MSNRNTPWASGLLSGAVLVAGLALSPLASAVAADPVPAASQAQPADEFRTLVRDVYHYAYPLVLMDITRQQMTNVPDAVSTPRRAPINQFAHYREYPDARSKDVVRFNFDTLYSMAWVDVSQEPVIFSVPDTAGRYYLTPMLDMWTDVFAVPGTRTTGGKAGNFALAAPGWSGELPHGVELIRAPTPVFWILGRTQTNGPADYAKVHQVQDQYRLVPLSQWGREYRPPVGLPVDAHVDNTTPPLEQVNRLSGVELLTRFAELLKKYPPHASDYPILHRMRGLGIAPGKDFDTGAFSNAQLQAIDASAQAAQEELRQVVRTASIGTVHAGWNWSNSLGSYGTEYRRRAVVALAGLGANLPEDAIYPNAFADADGQPLSGKHSYVLRFEAGQLPPADAFWSLTLYDKDGFQVANPLGRFALGSHDALTRSADGALEIRIQQHPPGKGQEANWLPAPGDNFQVMLRMYSPLPAVTSGAWQPPAIRKVN</sequence>
<dbReference type="InterPro" id="IPR037049">
    <property type="entry name" value="DUF1214_C_sf"/>
</dbReference>
<dbReference type="RefSeq" id="WP_204915393.1">
    <property type="nucleotide sequence ID" value="NZ_JAFEUP010000002.1"/>
</dbReference>
<evidence type="ECO:0000313" key="5">
    <source>
        <dbReference type="Proteomes" id="UP000717995"/>
    </source>
</evidence>
<feature type="domain" description="DUF1254" evidence="3">
    <location>
        <begin position="87"/>
        <end position="217"/>
    </location>
</feature>
<organism evidence="4 5">
    <name type="scientific">Zestomonas insulae</name>
    <dbReference type="NCBI Taxonomy" id="2809017"/>
    <lineage>
        <taxon>Bacteria</taxon>
        <taxon>Pseudomonadati</taxon>
        <taxon>Pseudomonadota</taxon>
        <taxon>Gammaproteobacteria</taxon>
        <taxon>Pseudomonadales</taxon>
        <taxon>Pseudomonadaceae</taxon>
        <taxon>Zestomonas</taxon>
    </lineage>
</organism>
<dbReference type="Pfam" id="PF06742">
    <property type="entry name" value="DUF1214"/>
    <property type="match status" value="1"/>
</dbReference>
<keyword evidence="1" id="KW-0732">Signal</keyword>
<accession>A0ABS2IB51</accession>
<gene>
    <name evidence="4" type="ORF">JQX08_06070</name>
</gene>
<evidence type="ECO:0000259" key="2">
    <source>
        <dbReference type="Pfam" id="PF06742"/>
    </source>
</evidence>